<accession>A0ACC2TCP2</accession>
<name>A0ACC2TCP2_9FUNG</name>
<organism evidence="1 2">
    <name type="scientific">Entomophthora muscae</name>
    <dbReference type="NCBI Taxonomy" id="34485"/>
    <lineage>
        <taxon>Eukaryota</taxon>
        <taxon>Fungi</taxon>
        <taxon>Fungi incertae sedis</taxon>
        <taxon>Zoopagomycota</taxon>
        <taxon>Entomophthoromycotina</taxon>
        <taxon>Entomophthoromycetes</taxon>
        <taxon>Entomophthorales</taxon>
        <taxon>Entomophthoraceae</taxon>
        <taxon>Entomophthora</taxon>
    </lineage>
</organism>
<dbReference type="Proteomes" id="UP001165960">
    <property type="component" value="Unassembled WGS sequence"/>
</dbReference>
<evidence type="ECO:0000313" key="1">
    <source>
        <dbReference type="EMBL" id="KAJ9072318.1"/>
    </source>
</evidence>
<evidence type="ECO:0000313" key="2">
    <source>
        <dbReference type="Proteomes" id="UP001165960"/>
    </source>
</evidence>
<gene>
    <name evidence="1" type="ORF">DSO57_1028785</name>
</gene>
<proteinExistence type="predicted"/>
<comment type="caution">
    <text evidence="1">The sequence shown here is derived from an EMBL/GenBank/DDBJ whole genome shotgun (WGS) entry which is preliminary data.</text>
</comment>
<protein>
    <submittedName>
        <fullName evidence="1">Uncharacterized protein</fullName>
    </submittedName>
</protein>
<sequence>MRTSLLFGLVVSSAIKEKVRSFGSRGNSFKVILACDTDERRCDEVEDSIKAATGFIENVLVLSKQVVVKATYLKKSEEGLWDDDNSLGLGTAELITKAEGSVSYQMPRALFKQVNRRNIKDGPDIILDINPNVDMFVLNGKDQQSKHQYSLLDVISHELLHGMGFFTSFGKVAKNTNISPDIVRIDGDQTTDVVDFRISYFDKYIYTTEGPISDYIDRMNKYRILQKPKNPTDEYELLKPHVSITTEIENLASNRHALYFKLANGTQIFLETSRRYAEGNSITHLDFAYRTTQDELMVRSAKVGDGVHRRAHDKSWVTSPYGPDTLAILETMGYKLKTDASFENSLGGYMASKYPTHMPAQVSHPHVPKTSKDAHSRKKQTSRGNNAPSATGPVKEKSDKRIPLKPNSRSMSKDRSPKDQAVDLKNARATLRPTKKK</sequence>
<reference evidence="1" key="1">
    <citation type="submission" date="2022-04" db="EMBL/GenBank/DDBJ databases">
        <title>Genome of the entomopathogenic fungus Entomophthora muscae.</title>
        <authorList>
            <person name="Elya C."/>
            <person name="Lovett B.R."/>
            <person name="Lee E."/>
            <person name="Macias A.M."/>
            <person name="Hajek A.E."/>
            <person name="De Bivort B.L."/>
            <person name="Kasson M.T."/>
            <person name="De Fine Licht H.H."/>
            <person name="Stajich J.E."/>
        </authorList>
    </citation>
    <scope>NUCLEOTIDE SEQUENCE</scope>
    <source>
        <strain evidence="1">Berkeley</strain>
    </source>
</reference>
<keyword evidence="2" id="KW-1185">Reference proteome</keyword>
<dbReference type="EMBL" id="QTSX02003025">
    <property type="protein sequence ID" value="KAJ9072318.1"/>
    <property type="molecule type" value="Genomic_DNA"/>
</dbReference>